<accession>A0A1G4J584</accession>
<organism evidence="4 5">
    <name type="scientific">Lachancea dasiensis</name>
    <dbReference type="NCBI Taxonomy" id="1072105"/>
    <lineage>
        <taxon>Eukaryota</taxon>
        <taxon>Fungi</taxon>
        <taxon>Dikarya</taxon>
        <taxon>Ascomycota</taxon>
        <taxon>Saccharomycotina</taxon>
        <taxon>Saccharomycetes</taxon>
        <taxon>Saccharomycetales</taxon>
        <taxon>Saccharomycetaceae</taxon>
        <taxon>Lachancea</taxon>
    </lineage>
</organism>
<dbReference type="STRING" id="1266660.A0A1G4J584"/>
<dbReference type="AlphaFoldDB" id="A0A1G4J584"/>
<evidence type="ECO:0000256" key="3">
    <source>
        <dbReference type="ARBA" id="ARBA00023242"/>
    </source>
</evidence>
<dbReference type="InterPro" id="IPR020241">
    <property type="entry name" value="RNase_P/MRP_Pop7_fungi"/>
</dbReference>
<dbReference type="GO" id="GO:0034965">
    <property type="term" value="P:intronic box C/D snoRNA processing"/>
    <property type="evidence" value="ECO:0007669"/>
    <property type="project" value="EnsemblFungi"/>
</dbReference>
<dbReference type="Gene3D" id="3.30.110.20">
    <property type="entry name" value="Alba-like domain"/>
    <property type="match status" value="1"/>
</dbReference>
<dbReference type="Pfam" id="PF12328">
    <property type="entry name" value="Rpp20"/>
    <property type="match status" value="1"/>
</dbReference>
<keyword evidence="5" id="KW-1185">Reference proteome</keyword>
<comment type="subcellular location">
    <subcellularLocation>
        <location evidence="1">Nucleus</location>
    </subcellularLocation>
</comment>
<dbReference type="GO" id="GO:0001682">
    <property type="term" value="P:tRNA 5'-leader removal"/>
    <property type="evidence" value="ECO:0007669"/>
    <property type="project" value="EnsemblFungi"/>
</dbReference>
<dbReference type="EMBL" id="LT598454">
    <property type="protein sequence ID" value="SCU84728.1"/>
    <property type="molecule type" value="Genomic_DNA"/>
</dbReference>
<evidence type="ECO:0000256" key="1">
    <source>
        <dbReference type="ARBA" id="ARBA00004123"/>
    </source>
</evidence>
<reference evidence="4 5" key="1">
    <citation type="submission" date="2016-03" db="EMBL/GenBank/DDBJ databases">
        <authorList>
            <person name="Devillers H."/>
        </authorList>
    </citation>
    <scope>NUCLEOTIDE SEQUENCE [LARGE SCALE GENOMIC DNA]</scope>
    <source>
        <strain evidence="4">CBS 10888</strain>
    </source>
</reference>
<keyword evidence="2" id="KW-0819">tRNA processing</keyword>
<protein>
    <submittedName>
        <fullName evidence="4">LADA_0D03444g1_1</fullName>
    </submittedName>
</protein>
<dbReference type="GO" id="GO:0000171">
    <property type="term" value="F:ribonuclease MRP activity"/>
    <property type="evidence" value="ECO:0007669"/>
    <property type="project" value="EnsemblFungi"/>
</dbReference>
<dbReference type="PANTHER" id="PTHR28256:SF1">
    <property type="entry name" value="RIBONUCLEASES P_MRP PROTEIN SUBUNIT POP7"/>
    <property type="match status" value="1"/>
</dbReference>
<evidence type="ECO:0000256" key="2">
    <source>
        <dbReference type="ARBA" id="ARBA00022694"/>
    </source>
</evidence>
<dbReference type="PANTHER" id="PTHR28256">
    <property type="entry name" value="RIBONUCLEASES P/MRP PROTEIN SUBUNIT POP7"/>
    <property type="match status" value="1"/>
</dbReference>
<dbReference type="OrthoDB" id="5416589at2759"/>
<keyword evidence="3" id="KW-0539">Nucleus</keyword>
<dbReference type="GO" id="GO:0005697">
    <property type="term" value="C:telomerase holoenzyme complex"/>
    <property type="evidence" value="ECO:0007669"/>
    <property type="project" value="EnsemblFungi"/>
</dbReference>
<proteinExistence type="predicted"/>
<dbReference type="InterPro" id="IPR036882">
    <property type="entry name" value="Alba-like_dom_sf"/>
</dbReference>
<dbReference type="InterPro" id="IPR014612">
    <property type="entry name" value="Pop7/Rpp20"/>
</dbReference>
<dbReference type="SUPFAM" id="SSF82704">
    <property type="entry name" value="AlbA-like"/>
    <property type="match status" value="1"/>
</dbReference>
<dbReference type="GO" id="GO:0004526">
    <property type="term" value="F:ribonuclease P activity"/>
    <property type="evidence" value="ECO:0007669"/>
    <property type="project" value="EnsemblFungi"/>
</dbReference>
<dbReference type="GO" id="GO:0005655">
    <property type="term" value="C:nucleolar ribonuclease P complex"/>
    <property type="evidence" value="ECO:0007669"/>
    <property type="project" value="EnsemblFungi"/>
</dbReference>
<gene>
    <name evidence="4" type="ORF">LADA_0D03444G</name>
</gene>
<dbReference type="GO" id="GO:0000460">
    <property type="term" value="P:maturation of 5.8S rRNA"/>
    <property type="evidence" value="ECO:0007669"/>
    <property type="project" value="EnsemblFungi"/>
</dbReference>
<dbReference type="Proteomes" id="UP000190274">
    <property type="component" value="Chromosome D"/>
</dbReference>
<evidence type="ECO:0000313" key="4">
    <source>
        <dbReference type="EMBL" id="SCU84728.1"/>
    </source>
</evidence>
<dbReference type="GO" id="GO:0000294">
    <property type="term" value="P:nuclear-transcribed mRNA catabolic process, RNase MRP-dependent"/>
    <property type="evidence" value="ECO:0007669"/>
    <property type="project" value="EnsemblFungi"/>
</dbReference>
<sequence length="131" mass="14811">MSNQRILTKHPSVKLLSHKQIKTTIYIKSQTPFVSALKRVNKFLGRLQRHGAEYVSIMGMGKAVEKTLSIACHYQEEKGKKVEVITQSIAVLDEVVKNGDTTEEPEGIDDEDKETSLRKRTVTGVEIRIYP</sequence>
<dbReference type="GO" id="GO:0003723">
    <property type="term" value="F:RNA binding"/>
    <property type="evidence" value="ECO:0007669"/>
    <property type="project" value="EnsemblFungi"/>
</dbReference>
<name>A0A1G4J584_9SACH</name>
<dbReference type="GO" id="GO:0000172">
    <property type="term" value="C:ribonuclease MRP complex"/>
    <property type="evidence" value="ECO:0007669"/>
    <property type="project" value="EnsemblFungi"/>
</dbReference>
<evidence type="ECO:0000313" key="5">
    <source>
        <dbReference type="Proteomes" id="UP000190274"/>
    </source>
</evidence>